<proteinExistence type="predicted"/>
<feature type="compositionally biased region" description="Low complexity" evidence="1">
    <location>
        <begin position="112"/>
        <end position="121"/>
    </location>
</feature>
<keyword evidence="3" id="KW-1185">Reference proteome</keyword>
<evidence type="ECO:0000313" key="3">
    <source>
        <dbReference type="Proteomes" id="UP000199211"/>
    </source>
</evidence>
<evidence type="ECO:0000256" key="1">
    <source>
        <dbReference type="SAM" id="MobiDB-lite"/>
    </source>
</evidence>
<reference evidence="2 3" key="1">
    <citation type="submission" date="2016-10" db="EMBL/GenBank/DDBJ databases">
        <authorList>
            <person name="Varghese N."/>
            <person name="Submissions S."/>
        </authorList>
    </citation>
    <scope>NUCLEOTIDE SEQUENCE [LARGE SCALE GENOMIC DNA]</scope>
    <source>
        <strain evidence="2 3">DSM 26291</strain>
    </source>
</reference>
<dbReference type="Proteomes" id="UP000199211">
    <property type="component" value="Unassembled WGS sequence"/>
</dbReference>
<comment type="caution">
    <text evidence="2">The sequence shown here is derived from an EMBL/GenBank/DDBJ whole genome shotgun (WGS) entry which is preliminary data.</text>
</comment>
<protein>
    <submittedName>
        <fullName evidence="2">Uncharacterized protein</fullName>
    </submittedName>
</protein>
<organism evidence="2 3">
    <name type="scientific">Marinobacter salarius</name>
    <dbReference type="NCBI Taxonomy" id="1420917"/>
    <lineage>
        <taxon>Bacteria</taxon>
        <taxon>Pseudomonadati</taxon>
        <taxon>Pseudomonadota</taxon>
        <taxon>Gammaproteobacteria</taxon>
        <taxon>Pseudomonadales</taxon>
        <taxon>Marinobacteraceae</taxon>
        <taxon>Marinobacter</taxon>
    </lineage>
</organism>
<name>A0ABY1FMV6_9GAMM</name>
<feature type="region of interest" description="Disordered" evidence="1">
    <location>
        <begin position="100"/>
        <end position="146"/>
    </location>
</feature>
<accession>A0ABY1FMV6</accession>
<feature type="compositionally biased region" description="Basic and acidic residues" evidence="1">
    <location>
        <begin position="124"/>
        <end position="136"/>
    </location>
</feature>
<gene>
    <name evidence="2" type="ORF">SAMN04487868_106138</name>
</gene>
<sequence length="173" mass="18508">MSQLLSYEDTGSLLSVLSHASELSKQELVRSLEAIPGVEVAGNLPAKNELAGYHRYSIPVTSSRNRKYSGLQVWGLDPATATVLVIGLGILLDYVRTSRNPDTSSPGGGGPPTIDSDGSGPQELCKHKVDGEECGRPLRSPTTVRQGGSIVVIRHCTKDPGPHPTVEYFRQDS</sequence>
<evidence type="ECO:0000313" key="2">
    <source>
        <dbReference type="EMBL" id="SFL67069.1"/>
    </source>
</evidence>
<dbReference type="EMBL" id="FOTV01000006">
    <property type="protein sequence ID" value="SFL67069.1"/>
    <property type="molecule type" value="Genomic_DNA"/>
</dbReference>